<dbReference type="PROSITE" id="PS50865">
    <property type="entry name" value="ZF_MYND_2"/>
    <property type="match status" value="1"/>
</dbReference>
<dbReference type="Gene3D" id="6.10.140.2220">
    <property type="match status" value="1"/>
</dbReference>
<dbReference type="Proteomes" id="UP001362999">
    <property type="component" value="Unassembled WGS sequence"/>
</dbReference>
<evidence type="ECO:0000256" key="1">
    <source>
        <dbReference type="ARBA" id="ARBA00022723"/>
    </source>
</evidence>
<feature type="domain" description="MYND-type" evidence="5">
    <location>
        <begin position="455"/>
        <end position="497"/>
    </location>
</feature>
<sequence length="596" mass="67614">MHPALELSNLSKLPYPIRAQARAAATGSTEQQLRFVSRRCHIFRQLSLEQQPFLLPLFHAVLDPTQIDLILTELDTSSLDSEKTGEVHYPRILAVLFSLSAVAALLQNDTVPLAALPDLWARLWPWMDFLDTYESIFCIPAPALESFESRYLTYVAILREFRRSNDIMIPWFMCKMLGDVCFVIGKAWRYLIYCRDEAFTLEHRTALRRIAECLRLYIFDDINQKNTLKKVDQLAFGAGGMRKDLAFLMVSHLEYFLDFAAQPDPHCQDDTSRSVFSVMTYVCVTAGLFNNKWEDDALQRALFECGLVPVVVKILRALNERSLHANDYQLEGLANFVGASLSYPPCNACTALYLDAGLLPAIFASSNLPHMKTAQKTFASIIRYAVGPLATVYHSVLLYCRIEFPKIAALEANTLFPDEPSIEEWTGIKTHLEDRLRILHDYESGALDVPLACNNIKCGSREYSNNEMRRCGGCSLLHYCSKQCQMDDWAAGHRLTCSVLASRRYRYLAARDRSFLRALIYAEYTKVREDLATEDVQQSILERSGPNNMPYILFDLATSGGFQTKIAPLELLPSGFSHEEARILASIGRVEFQLVR</sequence>
<evidence type="ECO:0000313" key="6">
    <source>
        <dbReference type="EMBL" id="KAK7053610.1"/>
    </source>
</evidence>
<keyword evidence="2 4" id="KW-0863">Zinc-finger</keyword>
<evidence type="ECO:0000256" key="4">
    <source>
        <dbReference type="PROSITE-ProRule" id="PRU00134"/>
    </source>
</evidence>
<protein>
    <recommendedName>
        <fullName evidence="5">MYND-type domain-containing protein</fullName>
    </recommendedName>
</protein>
<gene>
    <name evidence="6" type="ORF">R3P38DRAFT_3576663</name>
</gene>
<keyword evidence="7" id="KW-1185">Reference proteome</keyword>
<accession>A0AAW0DQR8</accession>
<evidence type="ECO:0000313" key="7">
    <source>
        <dbReference type="Proteomes" id="UP001362999"/>
    </source>
</evidence>
<proteinExistence type="predicted"/>
<dbReference type="InterPro" id="IPR002893">
    <property type="entry name" value="Znf_MYND"/>
</dbReference>
<dbReference type="SUPFAM" id="SSF144232">
    <property type="entry name" value="HIT/MYND zinc finger-like"/>
    <property type="match status" value="1"/>
</dbReference>
<organism evidence="6 7">
    <name type="scientific">Favolaschia claudopus</name>
    <dbReference type="NCBI Taxonomy" id="2862362"/>
    <lineage>
        <taxon>Eukaryota</taxon>
        <taxon>Fungi</taxon>
        <taxon>Dikarya</taxon>
        <taxon>Basidiomycota</taxon>
        <taxon>Agaricomycotina</taxon>
        <taxon>Agaricomycetes</taxon>
        <taxon>Agaricomycetidae</taxon>
        <taxon>Agaricales</taxon>
        <taxon>Marasmiineae</taxon>
        <taxon>Mycenaceae</taxon>
        <taxon>Favolaschia</taxon>
    </lineage>
</organism>
<comment type="caution">
    <text evidence="6">The sequence shown here is derived from an EMBL/GenBank/DDBJ whole genome shotgun (WGS) entry which is preliminary data.</text>
</comment>
<feature type="non-terminal residue" evidence="6">
    <location>
        <position position="596"/>
    </location>
</feature>
<keyword evidence="1" id="KW-0479">Metal-binding</keyword>
<keyword evidence="3" id="KW-0862">Zinc</keyword>
<name>A0AAW0DQR8_9AGAR</name>
<evidence type="ECO:0000256" key="3">
    <source>
        <dbReference type="ARBA" id="ARBA00022833"/>
    </source>
</evidence>
<dbReference type="EMBL" id="JAWWNJ010000006">
    <property type="protein sequence ID" value="KAK7053610.1"/>
    <property type="molecule type" value="Genomic_DNA"/>
</dbReference>
<dbReference type="Pfam" id="PF01753">
    <property type="entry name" value="zf-MYND"/>
    <property type="match status" value="1"/>
</dbReference>
<reference evidence="6 7" key="1">
    <citation type="journal article" date="2024" name="J Genomics">
        <title>Draft genome sequencing and assembly of Favolaschia claudopus CIRM-BRFM 2984 isolated from oak limbs.</title>
        <authorList>
            <person name="Navarro D."/>
            <person name="Drula E."/>
            <person name="Chaduli D."/>
            <person name="Cazenave R."/>
            <person name="Ahrendt S."/>
            <person name="Wang J."/>
            <person name="Lipzen A."/>
            <person name="Daum C."/>
            <person name="Barry K."/>
            <person name="Grigoriev I.V."/>
            <person name="Favel A."/>
            <person name="Rosso M.N."/>
            <person name="Martin F."/>
        </authorList>
    </citation>
    <scope>NUCLEOTIDE SEQUENCE [LARGE SCALE GENOMIC DNA]</scope>
    <source>
        <strain evidence="6 7">CIRM-BRFM 2984</strain>
    </source>
</reference>
<dbReference type="GO" id="GO:0008270">
    <property type="term" value="F:zinc ion binding"/>
    <property type="evidence" value="ECO:0007669"/>
    <property type="project" value="UniProtKB-KW"/>
</dbReference>
<dbReference type="AlphaFoldDB" id="A0AAW0DQR8"/>
<evidence type="ECO:0000256" key="2">
    <source>
        <dbReference type="ARBA" id="ARBA00022771"/>
    </source>
</evidence>
<evidence type="ECO:0000259" key="5">
    <source>
        <dbReference type="PROSITE" id="PS50865"/>
    </source>
</evidence>